<evidence type="ECO:0000256" key="4">
    <source>
        <dbReference type="SAM" id="MobiDB-lite"/>
    </source>
</evidence>
<dbReference type="Pfam" id="PF00501">
    <property type="entry name" value="AMP-binding"/>
    <property type="match status" value="1"/>
</dbReference>
<feature type="transmembrane region" description="Helical" evidence="5">
    <location>
        <begin position="209"/>
        <end position="228"/>
    </location>
</feature>
<comment type="similarity">
    <text evidence="1">Belongs to the ATP-dependent AMP-binding enzyme family.</text>
</comment>
<dbReference type="EMBL" id="JAPDRN010000064">
    <property type="protein sequence ID" value="KAJ9630187.1"/>
    <property type="molecule type" value="Genomic_DNA"/>
</dbReference>
<dbReference type="SUPFAM" id="SSF56801">
    <property type="entry name" value="Acetyl-CoA synthetase-like"/>
    <property type="match status" value="1"/>
</dbReference>
<feature type="transmembrane region" description="Helical" evidence="5">
    <location>
        <begin position="346"/>
        <end position="367"/>
    </location>
</feature>
<dbReference type="InterPro" id="IPR000873">
    <property type="entry name" value="AMP-dep_synth/lig_dom"/>
</dbReference>
<dbReference type="InterPro" id="IPR042099">
    <property type="entry name" value="ANL_N_sf"/>
</dbReference>
<name>A0AA38Y0V2_9EURO</name>
<comment type="caution">
    <text evidence="8">The sequence shown here is derived from an EMBL/GenBank/DDBJ whole genome shotgun (WGS) entry which is preliminary data.</text>
</comment>
<proteinExistence type="inferred from homology"/>
<dbReference type="AlphaFoldDB" id="A0AA38Y0V2"/>
<evidence type="ECO:0000256" key="5">
    <source>
        <dbReference type="SAM" id="Phobius"/>
    </source>
</evidence>
<gene>
    <name evidence="8" type="ORF">H2204_008692</name>
</gene>
<feature type="domain" description="AMP-binding enzyme C-terminal" evidence="7">
    <location>
        <begin position="981"/>
        <end position="1060"/>
    </location>
</feature>
<dbReference type="Pfam" id="PF06609">
    <property type="entry name" value="TRI12"/>
    <property type="match status" value="1"/>
</dbReference>
<feature type="transmembrane region" description="Helical" evidence="5">
    <location>
        <begin position="181"/>
        <end position="203"/>
    </location>
</feature>
<dbReference type="Pfam" id="PF13193">
    <property type="entry name" value="AMP-binding_C"/>
    <property type="match status" value="1"/>
</dbReference>
<dbReference type="Proteomes" id="UP001172681">
    <property type="component" value="Unassembled WGS sequence"/>
</dbReference>
<dbReference type="PANTHER" id="PTHR24096:SF149">
    <property type="entry name" value="AMP-BINDING DOMAIN-CONTAINING PROTEIN-RELATED"/>
    <property type="match status" value="1"/>
</dbReference>
<feature type="region of interest" description="Disordered" evidence="4">
    <location>
        <begin position="1"/>
        <end position="44"/>
    </location>
</feature>
<dbReference type="InterPro" id="IPR045851">
    <property type="entry name" value="AMP-bd_C_sf"/>
</dbReference>
<keyword evidence="9" id="KW-1185">Reference proteome</keyword>
<accession>A0AA38Y0V2</accession>
<keyword evidence="5" id="KW-0472">Membrane</keyword>
<feature type="domain" description="AMP-dependent synthetase/ligase" evidence="6">
    <location>
        <begin position="562"/>
        <end position="930"/>
    </location>
</feature>
<evidence type="ECO:0000313" key="9">
    <source>
        <dbReference type="Proteomes" id="UP001172681"/>
    </source>
</evidence>
<keyword evidence="5" id="KW-1133">Transmembrane helix</keyword>
<dbReference type="InterPro" id="IPR036259">
    <property type="entry name" value="MFS_trans_sf"/>
</dbReference>
<evidence type="ECO:0000256" key="1">
    <source>
        <dbReference type="ARBA" id="ARBA00006432"/>
    </source>
</evidence>
<keyword evidence="2" id="KW-0813">Transport</keyword>
<evidence type="ECO:0000256" key="3">
    <source>
        <dbReference type="ARBA" id="ARBA00022598"/>
    </source>
</evidence>
<dbReference type="Gene3D" id="1.20.1250.20">
    <property type="entry name" value="MFS general substrate transporter like domains"/>
    <property type="match status" value="1"/>
</dbReference>
<dbReference type="InterPro" id="IPR025110">
    <property type="entry name" value="AMP-bd_C"/>
</dbReference>
<protein>
    <submittedName>
        <fullName evidence="8">Uncharacterized protein</fullName>
    </submittedName>
</protein>
<organism evidence="8 9">
    <name type="scientific">Knufia peltigerae</name>
    <dbReference type="NCBI Taxonomy" id="1002370"/>
    <lineage>
        <taxon>Eukaryota</taxon>
        <taxon>Fungi</taxon>
        <taxon>Dikarya</taxon>
        <taxon>Ascomycota</taxon>
        <taxon>Pezizomycotina</taxon>
        <taxon>Eurotiomycetes</taxon>
        <taxon>Chaetothyriomycetidae</taxon>
        <taxon>Chaetothyriales</taxon>
        <taxon>Trichomeriaceae</taxon>
        <taxon>Knufia</taxon>
    </lineage>
</organism>
<reference evidence="8" key="1">
    <citation type="submission" date="2022-10" db="EMBL/GenBank/DDBJ databases">
        <title>Culturing micro-colonial fungi from biological soil crusts in the Mojave desert and describing Neophaeococcomyces mojavensis, and introducing the new genera and species Taxawa tesnikishii.</title>
        <authorList>
            <person name="Kurbessoian T."/>
            <person name="Stajich J.E."/>
        </authorList>
    </citation>
    <scope>NUCLEOTIDE SEQUENCE</scope>
    <source>
        <strain evidence="8">TK_35</strain>
    </source>
</reference>
<dbReference type="Gene3D" id="3.40.50.12780">
    <property type="entry name" value="N-terminal domain of ligase-like"/>
    <property type="match status" value="1"/>
</dbReference>
<dbReference type="Gene3D" id="3.30.300.30">
    <property type="match status" value="1"/>
</dbReference>
<dbReference type="SUPFAM" id="SSF103473">
    <property type="entry name" value="MFS general substrate transporter"/>
    <property type="match status" value="1"/>
</dbReference>
<dbReference type="GO" id="GO:0022857">
    <property type="term" value="F:transmembrane transporter activity"/>
    <property type="evidence" value="ECO:0007669"/>
    <property type="project" value="InterPro"/>
</dbReference>
<dbReference type="PROSITE" id="PS00455">
    <property type="entry name" value="AMP_BINDING"/>
    <property type="match status" value="1"/>
</dbReference>
<feature type="transmembrane region" description="Helical" evidence="5">
    <location>
        <begin position="110"/>
        <end position="129"/>
    </location>
</feature>
<evidence type="ECO:0000259" key="7">
    <source>
        <dbReference type="Pfam" id="PF13193"/>
    </source>
</evidence>
<evidence type="ECO:0000256" key="2">
    <source>
        <dbReference type="ARBA" id="ARBA00022448"/>
    </source>
</evidence>
<feature type="transmembrane region" description="Helical" evidence="5">
    <location>
        <begin position="321"/>
        <end position="340"/>
    </location>
</feature>
<dbReference type="InterPro" id="IPR020845">
    <property type="entry name" value="AMP-binding_CS"/>
</dbReference>
<dbReference type="PANTHER" id="PTHR24096">
    <property type="entry name" value="LONG-CHAIN-FATTY-ACID--COA LIGASE"/>
    <property type="match status" value="1"/>
</dbReference>
<feature type="compositionally biased region" description="Basic and acidic residues" evidence="4">
    <location>
        <begin position="1"/>
        <end position="32"/>
    </location>
</feature>
<evidence type="ECO:0000259" key="6">
    <source>
        <dbReference type="Pfam" id="PF00501"/>
    </source>
</evidence>
<sequence length="1083" mass="117315">MSVKDNADVKPTTTKDEEVISLKENVHSKTVENAETPGLSDEEEDPHVSFKTWVVVWVCTVGHIVTASKASANAVIAGMAIAGFGGGNCQASEMAAFALSELLPNKWRHIGVVIADITTIIAVIIGPVTGRYGIESHTWQWNFWAAAIAQFLSFLGLYFLYYPPAHPYGIPFRQMIKEIDYVGGFLFIAGAVPVLMGIVWTTIYPSNSAYVVAPLVVGFAFLVAFACWERFANISHPLTPTYVFTSSYGRDLTAPCIALGVVNMFYYSSSILWPTMINALYTNGGTDWKYGIVLSLPQGLAILTGAGSLSMFGSYIKHWQWQLTGSVFVMVLFGSLLALVSTHNKGLMLGFVFLSQAGYGWAIYLAIAVSQMGVEHKDLGISGGISGVARFAAGSSRPYSSRNLTWNFADNDSVGAAVYTTILTNTTKTWIGKLVPTAALGAGLRDSQLSELMQSIGTPALAKNFSPRVVAAVSGALAEANVHGIRTVAFASMAFGIVGLIASALCKDVDSKMNNKAMLFKGENLGTPVPTDVSIWQWLFDNSAPNCKFNRHQTGGFRDANTGEFISFVDLRALAITLSTSLAAKYGIRPGSHVTIFCSNSIWYPVLTFAIVRLGAIVTGSSPEYGVEEMAYILKASESEMVFADNGSWVTVCKAAREVGLGSDRIILMGNQSEVRGQSGKTSIHDLIVEAKRKGEYGQIEAWVVPKGRSNKKVPSFLSFTSGTTSAPKGVMISHHNVIAQMMQMRAGTPEDCPKVLLGVLPLYHITGIVQILQLPLIINQQVVMMPKFNLKDMINVIYKYKCDELWLVPPLLIRLVNDPVAANYNLEHVQQFNTGAAPLAKEIIDKLAVRFGHIRIRQAWGMTESTSAITLTPPGQQTYDNAHTVGKVVADTVIKIIDPEYEGKGEKVLGVGQSGEVLAKGPQITMGYYNRAEATAETYDSEGFLHTGDIGFVREDGFLTIHDRLKEMIKVKGVGVAPAELEDLLLGHPLVSDVAVIGIPDDYAGEVPKAFVTLADPSKAGPDTLRTLTDFVKQKKSRPKWLAGGIEFVDSVPKSASGKVLRRVLRDLEKQRAAANKTKAKL</sequence>
<dbReference type="InterPro" id="IPR010573">
    <property type="entry name" value="MFS_Str1/Tri12-like"/>
</dbReference>
<feature type="transmembrane region" description="Helical" evidence="5">
    <location>
        <begin position="248"/>
        <end position="268"/>
    </location>
</feature>
<keyword evidence="5" id="KW-0812">Transmembrane</keyword>
<feature type="transmembrane region" description="Helical" evidence="5">
    <location>
        <begin position="288"/>
        <end position="309"/>
    </location>
</feature>
<keyword evidence="3" id="KW-0436">Ligase</keyword>
<evidence type="ECO:0000313" key="8">
    <source>
        <dbReference type="EMBL" id="KAJ9630187.1"/>
    </source>
</evidence>
<feature type="transmembrane region" description="Helical" evidence="5">
    <location>
        <begin position="141"/>
        <end position="161"/>
    </location>
</feature>
<dbReference type="GO" id="GO:0016405">
    <property type="term" value="F:CoA-ligase activity"/>
    <property type="evidence" value="ECO:0007669"/>
    <property type="project" value="TreeGrafter"/>
</dbReference>